<dbReference type="InterPro" id="IPR000082">
    <property type="entry name" value="SEA_dom"/>
</dbReference>
<feature type="domain" description="EGF-like" evidence="3">
    <location>
        <begin position="185"/>
        <end position="223"/>
    </location>
</feature>
<evidence type="ECO:0000259" key="4">
    <source>
        <dbReference type="PROSITE" id="PS50853"/>
    </source>
</evidence>
<dbReference type="InterPro" id="IPR000742">
    <property type="entry name" value="EGF"/>
</dbReference>
<dbReference type="PROSITE" id="PS50853">
    <property type="entry name" value="FN3"/>
    <property type="match status" value="2"/>
</dbReference>
<keyword evidence="1" id="KW-0245">EGF-like domain</keyword>
<protein>
    <submittedName>
        <fullName evidence="5">UROL1 protein</fullName>
    </submittedName>
</protein>
<dbReference type="Proteomes" id="UP000580879">
    <property type="component" value="Unassembled WGS sequence"/>
</dbReference>
<evidence type="ECO:0000256" key="1">
    <source>
        <dbReference type="PROSITE-ProRule" id="PRU00076"/>
    </source>
</evidence>
<sequence length="483" mass="53452">TSTMIQFSWKPQGGTGDSPYTVHLLGKSGEMEKRILNETRTAFKNLLSGHQYQISVDVSSCSGNVSTSLTVQTAAEVYSGTTRIKNEVFKPEYQNKSSREFMEFETKFIMEITKYLPQKIQELKNGTKVRIVINSIKEGSVIVDFDIVLDVGQQITKPEVSEAFTEALNMSRLFDIDLQQTVIEARNSCQPDLNDCDQHAACTAVGASYSCQCNKGFIDKSPQVPGRVCQQDLSSEQTTTVPPGTNTTGFTGSTSNSIFTTSITSAPCMPVSVEVQNVTGKEIQLSWTSGSTGSLYNISLMDGNQEINKTTTKETAVVFKHLLPGHEYTISVAVSSCAEDHQTSVTVRTDPAYCFKRTEFCLPESTGCSDLKDIVCSYNQVFACNVWFKSQTFNNTLFNSESEGYKTMSERIEREVVGGMRDKLNDERFNIIVLGFRPGSVVVHFLSLLSREEPVDVTVIQDHLSQILSSKFGNQTEVKAQCK</sequence>
<dbReference type="Gene3D" id="2.10.25.10">
    <property type="entry name" value="Laminin"/>
    <property type="match status" value="1"/>
</dbReference>
<feature type="non-terminal residue" evidence="5">
    <location>
        <position position="483"/>
    </location>
</feature>
<dbReference type="InterPro" id="IPR003961">
    <property type="entry name" value="FN3_dom"/>
</dbReference>
<feature type="non-terminal residue" evidence="5">
    <location>
        <position position="1"/>
    </location>
</feature>
<comment type="caution">
    <text evidence="5">The sequence shown here is derived from an EMBL/GenBank/DDBJ whole genome shotgun (WGS) entry which is preliminary data.</text>
</comment>
<comment type="caution">
    <text evidence="1">Lacks conserved residue(s) required for the propagation of feature annotation.</text>
</comment>
<dbReference type="EMBL" id="VZRZ01005013">
    <property type="protein sequence ID" value="NWW77065.1"/>
    <property type="molecule type" value="Genomic_DNA"/>
</dbReference>
<dbReference type="GO" id="GO:0016020">
    <property type="term" value="C:membrane"/>
    <property type="evidence" value="ECO:0007669"/>
    <property type="project" value="UniProtKB-SubCell"/>
</dbReference>
<evidence type="ECO:0000313" key="5">
    <source>
        <dbReference type="EMBL" id="NWW77065.1"/>
    </source>
</evidence>
<evidence type="ECO:0000313" key="6">
    <source>
        <dbReference type="Proteomes" id="UP000580879"/>
    </source>
</evidence>
<dbReference type="GO" id="GO:0071944">
    <property type="term" value="C:cell periphery"/>
    <property type="evidence" value="ECO:0007669"/>
    <property type="project" value="UniProtKB-ARBA"/>
</dbReference>
<dbReference type="InterPro" id="IPR013783">
    <property type="entry name" value="Ig-like_fold"/>
</dbReference>
<organism evidence="5 6">
    <name type="scientific">Climacteris rufus</name>
    <name type="common">rufous treecreeper</name>
    <dbReference type="NCBI Taxonomy" id="47695"/>
    <lineage>
        <taxon>Eukaryota</taxon>
        <taxon>Metazoa</taxon>
        <taxon>Chordata</taxon>
        <taxon>Craniata</taxon>
        <taxon>Vertebrata</taxon>
        <taxon>Euteleostomi</taxon>
        <taxon>Archelosauria</taxon>
        <taxon>Archosauria</taxon>
        <taxon>Dinosauria</taxon>
        <taxon>Saurischia</taxon>
        <taxon>Theropoda</taxon>
        <taxon>Coelurosauria</taxon>
        <taxon>Aves</taxon>
        <taxon>Neognathae</taxon>
        <taxon>Neoaves</taxon>
        <taxon>Telluraves</taxon>
        <taxon>Australaves</taxon>
        <taxon>Passeriformes</taxon>
        <taxon>Climacteridae</taxon>
        <taxon>Climacteris</taxon>
    </lineage>
</organism>
<dbReference type="InterPro" id="IPR050713">
    <property type="entry name" value="RTP_Phos/Ushers"/>
</dbReference>
<evidence type="ECO:0000259" key="2">
    <source>
        <dbReference type="PROSITE" id="PS50024"/>
    </source>
</evidence>
<accession>A0A7K6QW61</accession>
<gene>
    <name evidence="5" type="primary">Umodl1_1</name>
    <name evidence="5" type="ORF">CLIRUF_R15883</name>
</gene>
<dbReference type="SUPFAM" id="SSF49265">
    <property type="entry name" value="Fibronectin type III"/>
    <property type="match status" value="1"/>
</dbReference>
<dbReference type="AlphaFoldDB" id="A0A7K6QW61"/>
<dbReference type="CDD" id="cd00063">
    <property type="entry name" value="FN3"/>
    <property type="match status" value="1"/>
</dbReference>
<feature type="domain" description="SEA" evidence="2">
    <location>
        <begin position="74"/>
        <end position="188"/>
    </location>
</feature>
<feature type="domain" description="SEA" evidence="2">
    <location>
        <begin position="378"/>
        <end position="483"/>
    </location>
</feature>
<dbReference type="PROSITE" id="PS50024">
    <property type="entry name" value="SEA"/>
    <property type="match status" value="2"/>
</dbReference>
<keyword evidence="6" id="KW-1185">Reference proteome</keyword>
<dbReference type="OrthoDB" id="10040649at2759"/>
<dbReference type="Pfam" id="PF01390">
    <property type="entry name" value="SEA"/>
    <property type="match status" value="2"/>
</dbReference>
<dbReference type="SMART" id="SM00181">
    <property type="entry name" value="EGF"/>
    <property type="match status" value="1"/>
</dbReference>
<dbReference type="Gene3D" id="2.60.40.10">
    <property type="entry name" value="Immunoglobulins"/>
    <property type="match status" value="2"/>
</dbReference>
<dbReference type="PANTHER" id="PTHR46957:SF3">
    <property type="entry name" value="CYTOKINE RECEPTOR"/>
    <property type="match status" value="1"/>
</dbReference>
<dbReference type="PANTHER" id="PTHR46957">
    <property type="entry name" value="CYTOKINE RECEPTOR"/>
    <property type="match status" value="1"/>
</dbReference>
<evidence type="ECO:0000259" key="3">
    <source>
        <dbReference type="PROSITE" id="PS50026"/>
    </source>
</evidence>
<proteinExistence type="predicted"/>
<feature type="domain" description="Fibronectin type-III" evidence="4">
    <location>
        <begin position="269"/>
        <end position="352"/>
    </location>
</feature>
<dbReference type="PROSITE" id="PS50026">
    <property type="entry name" value="EGF_3"/>
    <property type="match status" value="1"/>
</dbReference>
<dbReference type="InterPro" id="IPR036116">
    <property type="entry name" value="FN3_sf"/>
</dbReference>
<reference evidence="5 6" key="1">
    <citation type="submission" date="2019-09" db="EMBL/GenBank/DDBJ databases">
        <title>Bird 10,000 Genomes (B10K) Project - Family phase.</title>
        <authorList>
            <person name="Zhang G."/>
        </authorList>
    </citation>
    <scope>NUCLEOTIDE SEQUENCE [LARGE SCALE GENOMIC DNA]</scope>
    <source>
        <strain evidence="5">B10K-DU-029-53</strain>
    </source>
</reference>
<name>A0A7K6QW61_9PASS</name>
<feature type="domain" description="Fibronectin type-III" evidence="4">
    <location>
        <begin position="1"/>
        <end position="76"/>
    </location>
</feature>
<dbReference type="Pfam" id="PF00041">
    <property type="entry name" value="fn3"/>
    <property type="match status" value="1"/>
</dbReference>